<proteinExistence type="predicted"/>
<dbReference type="EMBL" id="UINC01130457">
    <property type="protein sequence ID" value="SVD11532.1"/>
    <property type="molecule type" value="Genomic_DNA"/>
</dbReference>
<dbReference type="AlphaFoldDB" id="A0A382SPQ4"/>
<gene>
    <name evidence="1" type="ORF">METZ01_LOCUS364386</name>
</gene>
<accession>A0A382SPQ4</accession>
<protein>
    <submittedName>
        <fullName evidence="1">Uncharacterized protein</fullName>
    </submittedName>
</protein>
<organism evidence="1">
    <name type="scientific">marine metagenome</name>
    <dbReference type="NCBI Taxonomy" id="408172"/>
    <lineage>
        <taxon>unclassified sequences</taxon>
        <taxon>metagenomes</taxon>
        <taxon>ecological metagenomes</taxon>
    </lineage>
</organism>
<sequence length="35" mass="4186">MYYILPRLVNKAEFSQCPLWAYLIVYQTFPTITTT</sequence>
<name>A0A382SPQ4_9ZZZZ</name>
<reference evidence="1" key="1">
    <citation type="submission" date="2018-05" db="EMBL/GenBank/DDBJ databases">
        <authorList>
            <person name="Lanie J.A."/>
            <person name="Ng W.-L."/>
            <person name="Kazmierczak K.M."/>
            <person name="Andrzejewski T.M."/>
            <person name="Davidsen T.M."/>
            <person name="Wayne K.J."/>
            <person name="Tettelin H."/>
            <person name="Glass J.I."/>
            <person name="Rusch D."/>
            <person name="Podicherti R."/>
            <person name="Tsui H.-C.T."/>
            <person name="Winkler M.E."/>
        </authorList>
    </citation>
    <scope>NUCLEOTIDE SEQUENCE</scope>
</reference>
<evidence type="ECO:0000313" key="1">
    <source>
        <dbReference type="EMBL" id="SVD11532.1"/>
    </source>
</evidence>